<reference evidence="1 2" key="1">
    <citation type="submission" date="2024-03" db="EMBL/GenBank/DDBJ databases">
        <title>A high-quality draft genome sequence of Diaporthe vaccinii, a causative agent of upright dieback and viscid rot disease in cranberry plants.</title>
        <authorList>
            <person name="Sarrasin M."/>
            <person name="Lang B.F."/>
            <person name="Burger G."/>
        </authorList>
    </citation>
    <scope>NUCLEOTIDE SEQUENCE [LARGE SCALE GENOMIC DNA]</scope>
    <source>
        <strain evidence="1 2">IS7</strain>
    </source>
</reference>
<keyword evidence="2" id="KW-1185">Reference proteome</keyword>
<dbReference type="EMBL" id="JBAWTH010000003">
    <property type="protein sequence ID" value="KAL2292433.1"/>
    <property type="molecule type" value="Genomic_DNA"/>
</dbReference>
<sequence length="377" mass="42153">MSPQARIAMDPCTGDLQVLPYEVLLRILHHLPPADRVATCLANKYLWHARVNQRWMEDFRRNRSPEPSWDPPRLTSMQWHPPAQGGLLQLLVGLERDAPGTIHVCPNCKVIHRGPYARSSLRDVQYISTEGHSDLLDSRGLCAASGSSDWEVRDLFLEGSRRSFPVAEKREFHTRFAGRFSCHRVTRVLLSPSVVLALPAVTENVILSLQTCPFVICSHFAIQVMNTTNVPMTNLHLALHGDEGSRRSRINTSRGWVLPFDAENNRAVPSGRVEQGGWSVCSSCGATWGVTKHSHGERGVEIVLDVFHRPEHRLDWRDCWQPAFPVPMSKPDRKLDGWAFCAPLLVPGASGMSDASLGAAELVLKERYLSADFSFEG</sequence>
<evidence type="ECO:0000313" key="2">
    <source>
        <dbReference type="Proteomes" id="UP001600888"/>
    </source>
</evidence>
<dbReference type="SUPFAM" id="SSF81383">
    <property type="entry name" value="F-box domain"/>
    <property type="match status" value="1"/>
</dbReference>
<dbReference type="Proteomes" id="UP001600888">
    <property type="component" value="Unassembled WGS sequence"/>
</dbReference>
<evidence type="ECO:0008006" key="3">
    <source>
        <dbReference type="Google" id="ProtNLM"/>
    </source>
</evidence>
<accession>A0ABR4FCL0</accession>
<comment type="caution">
    <text evidence="1">The sequence shown here is derived from an EMBL/GenBank/DDBJ whole genome shotgun (WGS) entry which is preliminary data.</text>
</comment>
<evidence type="ECO:0000313" key="1">
    <source>
        <dbReference type="EMBL" id="KAL2292433.1"/>
    </source>
</evidence>
<proteinExistence type="predicted"/>
<dbReference type="InterPro" id="IPR036047">
    <property type="entry name" value="F-box-like_dom_sf"/>
</dbReference>
<dbReference type="CDD" id="cd09917">
    <property type="entry name" value="F-box_SF"/>
    <property type="match status" value="1"/>
</dbReference>
<name>A0ABR4FCL0_9PEZI</name>
<organism evidence="1 2">
    <name type="scientific">Diaporthe vaccinii</name>
    <dbReference type="NCBI Taxonomy" id="105482"/>
    <lineage>
        <taxon>Eukaryota</taxon>
        <taxon>Fungi</taxon>
        <taxon>Dikarya</taxon>
        <taxon>Ascomycota</taxon>
        <taxon>Pezizomycotina</taxon>
        <taxon>Sordariomycetes</taxon>
        <taxon>Sordariomycetidae</taxon>
        <taxon>Diaporthales</taxon>
        <taxon>Diaporthaceae</taxon>
        <taxon>Diaporthe</taxon>
        <taxon>Diaporthe eres species complex</taxon>
    </lineage>
</organism>
<protein>
    <recommendedName>
        <fullName evidence="3">F-box domain-containing protein</fullName>
    </recommendedName>
</protein>
<gene>
    <name evidence="1" type="ORF">FJTKL_09405</name>
</gene>